<evidence type="ECO:0000259" key="1">
    <source>
        <dbReference type="SMART" id="SM00507"/>
    </source>
</evidence>
<feature type="domain" description="HNH nuclease" evidence="1">
    <location>
        <begin position="16"/>
        <end position="68"/>
    </location>
</feature>
<dbReference type="GO" id="GO:0003676">
    <property type="term" value="F:nucleic acid binding"/>
    <property type="evidence" value="ECO:0007669"/>
    <property type="project" value="InterPro"/>
</dbReference>
<proteinExistence type="predicted"/>
<dbReference type="GO" id="GO:0008270">
    <property type="term" value="F:zinc ion binding"/>
    <property type="evidence" value="ECO:0007669"/>
    <property type="project" value="InterPro"/>
</dbReference>
<dbReference type="SMART" id="SM00507">
    <property type="entry name" value="HNHc"/>
    <property type="match status" value="1"/>
</dbReference>
<name>A0AA48M0Y9_9ZZZZ</name>
<reference evidence="2" key="1">
    <citation type="submission" date="2023-07" db="EMBL/GenBank/DDBJ databases">
        <authorList>
            <person name="Pelsma A.J. K."/>
        </authorList>
    </citation>
    <scope>NUCLEOTIDE SEQUENCE</scope>
</reference>
<dbReference type="InterPro" id="IPR002711">
    <property type="entry name" value="HNH"/>
</dbReference>
<accession>A0AA48M0Y9</accession>
<evidence type="ECO:0000313" key="2">
    <source>
        <dbReference type="EMBL" id="CAJ0867074.1"/>
    </source>
</evidence>
<dbReference type="Pfam" id="PF01844">
    <property type="entry name" value="HNH"/>
    <property type="match status" value="1"/>
</dbReference>
<organism evidence="2">
    <name type="scientific">freshwater sediment metagenome</name>
    <dbReference type="NCBI Taxonomy" id="556182"/>
    <lineage>
        <taxon>unclassified sequences</taxon>
        <taxon>metagenomes</taxon>
        <taxon>ecological metagenomes</taxon>
    </lineage>
</organism>
<dbReference type="EMBL" id="OY288114">
    <property type="protein sequence ID" value="CAJ0867074.1"/>
    <property type="molecule type" value="Genomic_DNA"/>
</dbReference>
<dbReference type="Gene3D" id="1.10.30.50">
    <property type="match status" value="1"/>
</dbReference>
<dbReference type="CDD" id="cd00085">
    <property type="entry name" value="HNHc"/>
    <property type="match status" value="1"/>
</dbReference>
<sequence>MGLIGRPFYTSKRWARVRFLALRRDGFACVKCGSRTRLEVDHISAIRKSPERAFDLDNLQTLCREHHAEKTDQELGRAPNQAKRAWQSAVAELARSHERKCNA</sequence>
<dbReference type="InterPro" id="IPR003615">
    <property type="entry name" value="HNH_nuc"/>
</dbReference>
<protein>
    <recommendedName>
        <fullName evidence="1">HNH nuclease domain-containing protein</fullName>
    </recommendedName>
</protein>
<dbReference type="GO" id="GO:0004519">
    <property type="term" value="F:endonuclease activity"/>
    <property type="evidence" value="ECO:0007669"/>
    <property type="project" value="InterPro"/>
</dbReference>
<gene>
    <name evidence="2" type="ORF">AMST5_01919</name>
</gene>
<dbReference type="AlphaFoldDB" id="A0AA48M0Y9"/>